<dbReference type="PANTHER" id="PTHR37477">
    <property type="entry name" value="COBALT-PRECORRIN-5A HYDROLASE"/>
    <property type="match status" value="1"/>
</dbReference>
<dbReference type="Pfam" id="PF01890">
    <property type="entry name" value="CbiG_C"/>
    <property type="match status" value="1"/>
</dbReference>
<dbReference type="GO" id="GO:0008168">
    <property type="term" value="F:methyltransferase activity"/>
    <property type="evidence" value="ECO:0007669"/>
    <property type="project" value="UniProtKB-KW"/>
</dbReference>
<dbReference type="InterPro" id="IPR052553">
    <property type="entry name" value="CbiG_hydrolase"/>
</dbReference>
<evidence type="ECO:0000313" key="3">
    <source>
        <dbReference type="Proteomes" id="UP000317365"/>
    </source>
</evidence>
<dbReference type="EMBL" id="CP036282">
    <property type="protein sequence ID" value="QDL54123.1"/>
    <property type="molecule type" value="Genomic_DNA"/>
</dbReference>
<dbReference type="PANTHER" id="PTHR37477:SF1">
    <property type="entry name" value="COBALT-PRECORRIN-5A HYDROLASE"/>
    <property type="match status" value="1"/>
</dbReference>
<accession>A0A515EN87</accession>
<sequence>MKLVAGLGFRAGCEVNSLCSALQAALDAASTAHGQPITLAHLAALATAADKAQHPALLQLAAELQLPIHPVPLPALADQPAAPSAHVPERYGAHSVAEAAALAAAGPGASLIGQRSISPDRMATAALAFTENTSP</sequence>
<dbReference type="Gene3D" id="3.30.420.180">
    <property type="entry name" value="CobE/GbiG C-terminal domain"/>
    <property type="match status" value="1"/>
</dbReference>
<evidence type="ECO:0000259" key="1">
    <source>
        <dbReference type="Pfam" id="PF01890"/>
    </source>
</evidence>
<reference evidence="3" key="1">
    <citation type="submission" date="2019-02" db="EMBL/GenBank/DDBJ databases">
        <title>Complete genome sequence of Rhodoferax sp. Gr-4.</title>
        <authorList>
            <person name="Jin L."/>
        </authorList>
    </citation>
    <scope>NUCLEOTIDE SEQUENCE [LARGE SCALE GENOMIC DNA]</scope>
    <source>
        <strain evidence="3">Gr-4</strain>
    </source>
</reference>
<name>A0A515EN87_9BURK</name>
<keyword evidence="2" id="KW-0489">Methyltransferase</keyword>
<dbReference type="InterPro" id="IPR002750">
    <property type="entry name" value="CobE/GbiG_C"/>
</dbReference>
<dbReference type="GO" id="GO:0032259">
    <property type="term" value="P:methylation"/>
    <property type="evidence" value="ECO:0007669"/>
    <property type="project" value="UniProtKB-KW"/>
</dbReference>
<evidence type="ECO:0000313" key="2">
    <source>
        <dbReference type="EMBL" id="QDL54123.1"/>
    </source>
</evidence>
<feature type="domain" description="CobE/GbiG C-terminal" evidence="1">
    <location>
        <begin position="3"/>
        <end position="128"/>
    </location>
</feature>
<organism evidence="2 3">
    <name type="scientific">Rhodoferax aquaticus</name>
    <dbReference type="NCBI Taxonomy" id="2527691"/>
    <lineage>
        <taxon>Bacteria</taxon>
        <taxon>Pseudomonadati</taxon>
        <taxon>Pseudomonadota</taxon>
        <taxon>Betaproteobacteria</taxon>
        <taxon>Burkholderiales</taxon>
        <taxon>Comamonadaceae</taxon>
        <taxon>Rhodoferax</taxon>
    </lineage>
</organism>
<dbReference type="InterPro" id="IPR036518">
    <property type="entry name" value="CobE/GbiG_C_sf"/>
</dbReference>
<gene>
    <name evidence="2" type="ORF">EXZ61_08045</name>
</gene>
<dbReference type="GO" id="GO:0009236">
    <property type="term" value="P:cobalamin biosynthetic process"/>
    <property type="evidence" value="ECO:0007669"/>
    <property type="project" value="InterPro"/>
</dbReference>
<dbReference type="KEGG" id="rhg:EXZ61_08045"/>
<keyword evidence="3" id="KW-1185">Reference proteome</keyword>
<dbReference type="RefSeq" id="WP_142810741.1">
    <property type="nucleotide sequence ID" value="NZ_CP036282.1"/>
</dbReference>
<dbReference type="SUPFAM" id="SSF159664">
    <property type="entry name" value="CobE/GbiG C-terminal domain-like"/>
    <property type="match status" value="1"/>
</dbReference>
<protein>
    <submittedName>
        <fullName evidence="2">Precorrin methylase</fullName>
    </submittedName>
</protein>
<proteinExistence type="predicted"/>
<reference evidence="3" key="2">
    <citation type="journal article" date="2020" name="Int. J. Syst. Evol. Microbiol.">
        <title>Genomic insights into a novel species Rhodoferax aquaticus sp. nov., isolated from freshwater.</title>
        <authorList>
            <person name="Li T."/>
            <person name="Zhuo Y."/>
            <person name="Jin C.Z."/>
            <person name="Wu X."/>
            <person name="Ko S.R."/>
            <person name="Jin F.J."/>
            <person name="Ahn C.Y."/>
            <person name="Oh H.M."/>
            <person name="Lee H.G."/>
            <person name="Jin L."/>
        </authorList>
    </citation>
    <scope>NUCLEOTIDE SEQUENCE [LARGE SCALE GENOMIC DNA]</scope>
    <source>
        <strain evidence="3">Gr-4</strain>
    </source>
</reference>
<dbReference type="AlphaFoldDB" id="A0A515EN87"/>
<keyword evidence="2" id="KW-0808">Transferase</keyword>
<dbReference type="Proteomes" id="UP000317365">
    <property type="component" value="Chromosome"/>
</dbReference>